<gene>
    <name evidence="1" type="ORF">CBR_g22249</name>
</gene>
<dbReference type="Gramene" id="GBG76501">
    <property type="protein sequence ID" value="GBG76501"/>
    <property type="gene ID" value="CBR_g22249"/>
</dbReference>
<sequence>MSIATHVQMDGDSDDERAKLTTVEKTAVAAAVTAVLFRCQQERALGRMREQIRARRRKTLHQVPVEGLDTVAITEAAVQVCCTMGCNVLPRATPRWWMKRRTWRAWEDLRQCDDVAKEYFWEKLRMSPCISRSVAIAFSVDERPRDALPMSMSTAVVVDLSSSLLEAFDRGRPSTIEEAYVEQEDHDKQNCD</sequence>
<evidence type="ECO:0000313" key="1">
    <source>
        <dbReference type="EMBL" id="GBG76501.1"/>
    </source>
</evidence>
<dbReference type="AlphaFoldDB" id="A0A388L2H7"/>
<organism evidence="1 2">
    <name type="scientific">Chara braunii</name>
    <name type="common">Braun's stonewort</name>
    <dbReference type="NCBI Taxonomy" id="69332"/>
    <lineage>
        <taxon>Eukaryota</taxon>
        <taxon>Viridiplantae</taxon>
        <taxon>Streptophyta</taxon>
        <taxon>Charophyceae</taxon>
        <taxon>Charales</taxon>
        <taxon>Characeae</taxon>
        <taxon>Chara</taxon>
    </lineage>
</organism>
<keyword evidence="2" id="KW-1185">Reference proteome</keyword>
<proteinExistence type="predicted"/>
<evidence type="ECO:0000313" key="2">
    <source>
        <dbReference type="Proteomes" id="UP000265515"/>
    </source>
</evidence>
<protein>
    <submittedName>
        <fullName evidence="1">Uncharacterized protein</fullName>
    </submittedName>
</protein>
<accession>A0A388L2H7</accession>
<comment type="caution">
    <text evidence="1">The sequence shown here is derived from an EMBL/GenBank/DDBJ whole genome shotgun (WGS) entry which is preliminary data.</text>
</comment>
<dbReference type="Proteomes" id="UP000265515">
    <property type="component" value="Unassembled WGS sequence"/>
</dbReference>
<dbReference type="EMBL" id="BFEA01000246">
    <property type="protein sequence ID" value="GBG76501.1"/>
    <property type="molecule type" value="Genomic_DNA"/>
</dbReference>
<reference evidence="1 2" key="1">
    <citation type="journal article" date="2018" name="Cell">
        <title>The Chara Genome: Secondary Complexity and Implications for Plant Terrestrialization.</title>
        <authorList>
            <person name="Nishiyama T."/>
            <person name="Sakayama H."/>
            <person name="Vries J.D."/>
            <person name="Buschmann H."/>
            <person name="Saint-Marcoux D."/>
            <person name="Ullrich K.K."/>
            <person name="Haas F.B."/>
            <person name="Vanderstraeten L."/>
            <person name="Becker D."/>
            <person name="Lang D."/>
            <person name="Vosolsobe S."/>
            <person name="Rombauts S."/>
            <person name="Wilhelmsson P.K.I."/>
            <person name="Janitza P."/>
            <person name="Kern R."/>
            <person name="Heyl A."/>
            <person name="Rumpler F."/>
            <person name="Villalobos L.I.A.C."/>
            <person name="Clay J.M."/>
            <person name="Skokan R."/>
            <person name="Toyoda A."/>
            <person name="Suzuki Y."/>
            <person name="Kagoshima H."/>
            <person name="Schijlen E."/>
            <person name="Tajeshwar N."/>
            <person name="Catarino B."/>
            <person name="Hetherington A.J."/>
            <person name="Saltykova A."/>
            <person name="Bonnot C."/>
            <person name="Breuninger H."/>
            <person name="Symeonidi A."/>
            <person name="Radhakrishnan G.V."/>
            <person name="Van Nieuwerburgh F."/>
            <person name="Deforce D."/>
            <person name="Chang C."/>
            <person name="Karol K.G."/>
            <person name="Hedrich R."/>
            <person name="Ulvskov P."/>
            <person name="Glockner G."/>
            <person name="Delwiche C.F."/>
            <person name="Petrasek J."/>
            <person name="Van de Peer Y."/>
            <person name="Friml J."/>
            <person name="Beilby M."/>
            <person name="Dolan L."/>
            <person name="Kohara Y."/>
            <person name="Sugano S."/>
            <person name="Fujiyama A."/>
            <person name="Delaux P.-M."/>
            <person name="Quint M."/>
            <person name="TheiBen G."/>
            <person name="Hagemann M."/>
            <person name="Harholt J."/>
            <person name="Dunand C."/>
            <person name="Zachgo S."/>
            <person name="Langdale J."/>
            <person name="Maumus F."/>
            <person name="Straeten D.V.D."/>
            <person name="Gould S.B."/>
            <person name="Rensing S.A."/>
        </authorList>
    </citation>
    <scope>NUCLEOTIDE SEQUENCE [LARGE SCALE GENOMIC DNA]</scope>
    <source>
        <strain evidence="1 2">S276</strain>
    </source>
</reference>
<name>A0A388L2H7_CHABU</name>